<evidence type="ECO:0000313" key="3">
    <source>
        <dbReference type="Proteomes" id="UP001301958"/>
    </source>
</evidence>
<organism evidence="2 3">
    <name type="scientific">Podospora fimiseda</name>
    <dbReference type="NCBI Taxonomy" id="252190"/>
    <lineage>
        <taxon>Eukaryota</taxon>
        <taxon>Fungi</taxon>
        <taxon>Dikarya</taxon>
        <taxon>Ascomycota</taxon>
        <taxon>Pezizomycotina</taxon>
        <taxon>Sordariomycetes</taxon>
        <taxon>Sordariomycetidae</taxon>
        <taxon>Sordariales</taxon>
        <taxon>Podosporaceae</taxon>
        <taxon>Podospora</taxon>
    </lineage>
</organism>
<feature type="compositionally biased region" description="Basic and acidic residues" evidence="1">
    <location>
        <begin position="124"/>
        <end position="134"/>
    </location>
</feature>
<feature type="compositionally biased region" description="Basic and acidic residues" evidence="1">
    <location>
        <begin position="97"/>
        <end position="115"/>
    </location>
</feature>
<feature type="region of interest" description="Disordered" evidence="1">
    <location>
        <begin position="97"/>
        <end position="219"/>
    </location>
</feature>
<feature type="compositionally biased region" description="Low complexity" evidence="1">
    <location>
        <begin position="21"/>
        <end position="46"/>
    </location>
</feature>
<gene>
    <name evidence="2" type="ORF">QBC38DRAFT_240534</name>
</gene>
<reference evidence="2" key="1">
    <citation type="journal article" date="2023" name="Mol. Phylogenet. Evol.">
        <title>Genome-scale phylogeny and comparative genomics of the fungal order Sordariales.</title>
        <authorList>
            <person name="Hensen N."/>
            <person name="Bonometti L."/>
            <person name="Westerberg I."/>
            <person name="Brannstrom I.O."/>
            <person name="Guillou S."/>
            <person name="Cros-Aarteil S."/>
            <person name="Calhoun S."/>
            <person name="Haridas S."/>
            <person name="Kuo A."/>
            <person name="Mondo S."/>
            <person name="Pangilinan J."/>
            <person name="Riley R."/>
            <person name="LaButti K."/>
            <person name="Andreopoulos B."/>
            <person name="Lipzen A."/>
            <person name="Chen C."/>
            <person name="Yan M."/>
            <person name="Daum C."/>
            <person name="Ng V."/>
            <person name="Clum A."/>
            <person name="Steindorff A."/>
            <person name="Ohm R.A."/>
            <person name="Martin F."/>
            <person name="Silar P."/>
            <person name="Natvig D.O."/>
            <person name="Lalanne C."/>
            <person name="Gautier V."/>
            <person name="Ament-Velasquez S.L."/>
            <person name="Kruys A."/>
            <person name="Hutchinson M.I."/>
            <person name="Powell A.J."/>
            <person name="Barry K."/>
            <person name="Miller A.N."/>
            <person name="Grigoriev I.V."/>
            <person name="Debuchy R."/>
            <person name="Gladieux P."/>
            <person name="Hiltunen Thoren M."/>
            <person name="Johannesson H."/>
        </authorList>
    </citation>
    <scope>NUCLEOTIDE SEQUENCE</scope>
    <source>
        <strain evidence="2">CBS 990.96</strain>
    </source>
</reference>
<feature type="compositionally biased region" description="Polar residues" evidence="1">
    <location>
        <begin position="207"/>
        <end position="219"/>
    </location>
</feature>
<accession>A0AAN7H1Y1</accession>
<protein>
    <submittedName>
        <fullName evidence="2">Uncharacterized protein</fullName>
    </submittedName>
</protein>
<sequence>MPTYHTPPPTPPPLLSHQPYRSPSRSLSHSRSVTFSEPPSTTSSKSSHSKKESTPHHSQKVPLVFLGSIAAASLLAHKYWPKGYPYGEKEDWELSKHAKKLRDEKLARKAADRARSRSRSRSRDRHDSPPRRGYYEYASSETESDIYSSASSRGRGLSRETITDMNTTLNKGNAVRPQRRRSRSRSRSRSVTREIDDRQYYLPPQRTPSHSNPEFGSSTMRPVARYTTTAAAAAALEPPVYARTEVLVGRTAVPVTKSSSVVTTSSSSGGTRYYEEEAMSGLGSEVVYVYREPGRARRASIGGGTGNVRREYVRDEWGYR</sequence>
<feature type="compositionally biased region" description="Basic residues" evidence="1">
    <location>
        <begin position="177"/>
        <end position="190"/>
    </location>
</feature>
<evidence type="ECO:0000256" key="1">
    <source>
        <dbReference type="SAM" id="MobiDB-lite"/>
    </source>
</evidence>
<dbReference type="Proteomes" id="UP001301958">
    <property type="component" value="Unassembled WGS sequence"/>
</dbReference>
<dbReference type="AlphaFoldDB" id="A0AAN7H1Y1"/>
<proteinExistence type="predicted"/>
<comment type="caution">
    <text evidence="2">The sequence shown here is derived from an EMBL/GenBank/DDBJ whole genome shotgun (WGS) entry which is preliminary data.</text>
</comment>
<feature type="region of interest" description="Disordered" evidence="1">
    <location>
        <begin position="1"/>
        <end position="61"/>
    </location>
</feature>
<feature type="compositionally biased region" description="Pro residues" evidence="1">
    <location>
        <begin position="1"/>
        <end position="14"/>
    </location>
</feature>
<evidence type="ECO:0000313" key="2">
    <source>
        <dbReference type="EMBL" id="KAK4226099.1"/>
    </source>
</evidence>
<name>A0AAN7H1Y1_9PEZI</name>
<reference evidence="2" key="2">
    <citation type="submission" date="2023-05" db="EMBL/GenBank/DDBJ databases">
        <authorList>
            <consortium name="Lawrence Berkeley National Laboratory"/>
            <person name="Steindorff A."/>
            <person name="Hensen N."/>
            <person name="Bonometti L."/>
            <person name="Westerberg I."/>
            <person name="Brannstrom I.O."/>
            <person name="Guillou S."/>
            <person name="Cros-Aarteil S."/>
            <person name="Calhoun S."/>
            <person name="Haridas S."/>
            <person name="Kuo A."/>
            <person name="Mondo S."/>
            <person name="Pangilinan J."/>
            <person name="Riley R."/>
            <person name="Labutti K."/>
            <person name="Andreopoulos B."/>
            <person name="Lipzen A."/>
            <person name="Chen C."/>
            <person name="Yanf M."/>
            <person name="Daum C."/>
            <person name="Ng V."/>
            <person name="Clum A."/>
            <person name="Ohm R."/>
            <person name="Martin F."/>
            <person name="Silar P."/>
            <person name="Natvig D."/>
            <person name="Lalanne C."/>
            <person name="Gautier V."/>
            <person name="Ament-Velasquez S.L."/>
            <person name="Kruys A."/>
            <person name="Hutchinson M.I."/>
            <person name="Powell A.J."/>
            <person name="Barry K."/>
            <person name="Miller A.N."/>
            <person name="Grigoriev I.V."/>
            <person name="Debuchy R."/>
            <person name="Gladieux P."/>
            <person name="Thoren M.H."/>
            <person name="Johannesson H."/>
        </authorList>
    </citation>
    <scope>NUCLEOTIDE SEQUENCE</scope>
    <source>
        <strain evidence="2">CBS 990.96</strain>
    </source>
</reference>
<dbReference type="EMBL" id="MU865354">
    <property type="protein sequence ID" value="KAK4226099.1"/>
    <property type="molecule type" value="Genomic_DNA"/>
</dbReference>
<keyword evidence="3" id="KW-1185">Reference proteome</keyword>